<dbReference type="InterPro" id="IPR052735">
    <property type="entry name" value="NAD_biosynth-regulator"/>
</dbReference>
<name>A0ABZ1CDR3_9BACT</name>
<dbReference type="SUPFAM" id="SSF52540">
    <property type="entry name" value="P-loop containing nucleoside triphosphate hydrolases"/>
    <property type="match status" value="1"/>
</dbReference>
<dbReference type="Pfam" id="PF13521">
    <property type="entry name" value="AAA_28"/>
    <property type="match status" value="1"/>
</dbReference>
<evidence type="ECO:0000313" key="3">
    <source>
        <dbReference type="Proteomes" id="UP000738431"/>
    </source>
</evidence>
<dbReference type="PANTHER" id="PTHR37512">
    <property type="entry name" value="TRIFUNCTIONAL NAD BIOSYNTHESIS/REGULATOR PROTEIN NADR"/>
    <property type="match status" value="1"/>
</dbReference>
<evidence type="ECO:0000259" key="1">
    <source>
        <dbReference type="Pfam" id="PF13521"/>
    </source>
</evidence>
<dbReference type="InterPro" id="IPR027417">
    <property type="entry name" value="P-loop_NTPase"/>
</dbReference>
<dbReference type="EMBL" id="CP139781">
    <property type="protein sequence ID" value="WRQ89704.1"/>
    <property type="molecule type" value="Genomic_DNA"/>
</dbReference>
<feature type="domain" description="NadR/Ttd14 AAA" evidence="1">
    <location>
        <begin position="8"/>
        <end position="167"/>
    </location>
</feature>
<accession>A0ABZ1CDR3</accession>
<dbReference type="GO" id="GO:0005524">
    <property type="term" value="F:ATP binding"/>
    <property type="evidence" value="ECO:0007669"/>
    <property type="project" value="UniProtKB-KW"/>
</dbReference>
<proteinExistence type="predicted"/>
<dbReference type="PANTHER" id="PTHR37512:SF1">
    <property type="entry name" value="NADR_TTD14 AAA DOMAIN-CONTAINING PROTEIN"/>
    <property type="match status" value="1"/>
</dbReference>
<organism evidence="2 3">
    <name type="scientific">Actomonas aquatica</name>
    <dbReference type="NCBI Taxonomy" id="2866162"/>
    <lineage>
        <taxon>Bacteria</taxon>
        <taxon>Pseudomonadati</taxon>
        <taxon>Verrucomicrobiota</taxon>
        <taxon>Opitutia</taxon>
        <taxon>Opitutales</taxon>
        <taxon>Opitutaceae</taxon>
        <taxon>Actomonas</taxon>
    </lineage>
</organism>
<dbReference type="InterPro" id="IPR038727">
    <property type="entry name" value="NadR/Ttd14_AAA_dom"/>
</dbReference>
<dbReference type="Gene3D" id="3.40.50.300">
    <property type="entry name" value="P-loop containing nucleotide triphosphate hydrolases"/>
    <property type="match status" value="1"/>
</dbReference>
<keyword evidence="2" id="KW-0067">ATP-binding</keyword>
<keyword evidence="2" id="KW-0547">Nucleotide-binding</keyword>
<dbReference type="Proteomes" id="UP000738431">
    <property type="component" value="Chromosome"/>
</dbReference>
<evidence type="ECO:0000313" key="2">
    <source>
        <dbReference type="EMBL" id="WRQ89704.1"/>
    </source>
</evidence>
<reference evidence="2 3" key="1">
    <citation type="submission" date="2023-12" db="EMBL/GenBank/DDBJ databases">
        <title>Description of an unclassified Opitutus bacterium of Verrucomicrobiota.</title>
        <authorList>
            <person name="Zhang D.-F."/>
        </authorList>
    </citation>
    <scope>NUCLEOTIDE SEQUENCE [LARGE SCALE GENOMIC DNA]</scope>
    <source>
        <strain evidence="2 3">WL0086</strain>
    </source>
</reference>
<sequence length="184" mass="19788">MSDDAVLRVAVIGAESTGKSALAAALAAHFGEPWAEEAVRAFWEARGGHITPWDLATIARGQMANEEVAAAQARRVVFCDTDLTTNVFWADALYDGEIAPWVREEAVRRRQAYALFLWCDTDLVWEADPQRCFADPAEWCAAAGRLRAAYNDVDARVAVVRGEGEARLASALAALAAIGLPVGG</sequence>
<gene>
    <name evidence="2" type="ORF">K1X11_009820</name>
</gene>
<protein>
    <submittedName>
        <fullName evidence="2">ATP-binding protein</fullName>
    </submittedName>
</protein>
<dbReference type="RefSeq" id="WP_221032164.1">
    <property type="nucleotide sequence ID" value="NZ_CP139781.1"/>
</dbReference>
<keyword evidence="3" id="KW-1185">Reference proteome</keyword>